<feature type="compositionally biased region" description="Polar residues" evidence="1">
    <location>
        <begin position="466"/>
        <end position="482"/>
    </location>
</feature>
<feature type="compositionally biased region" description="Polar residues" evidence="1">
    <location>
        <begin position="396"/>
        <end position="411"/>
    </location>
</feature>
<name>A0A8H5EY97_9AGAR</name>
<dbReference type="Proteomes" id="UP000567179">
    <property type="component" value="Unassembled WGS sequence"/>
</dbReference>
<evidence type="ECO:0000313" key="4">
    <source>
        <dbReference type="Proteomes" id="UP000567179"/>
    </source>
</evidence>
<evidence type="ECO:0000256" key="1">
    <source>
        <dbReference type="SAM" id="MobiDB-lite"/>
    </source>
</evidence>
<evidence type="ECO:0000313" key="3">
    <source>
        <dbReference type="EMBL" id="KAF5316677.1"/>
    </source>
</evidence>
<dbReference type="Gene3D" id="1.20.5.510">
    <property type="entry name" value="Single helix bin"/>
    <property type="match status" value="1"/>
</dbReference>
<feature type="region of interest" description="Disordered" evidence="1">
    <location>
        <begin position="394"/>
        <end position="413"/>
    </location>
</feature>
<gene>
    <name evidence="3" type="ORF">D9619_006223</name>
</gene>
<organism evidence="3 4">
    <name type="scientific">Psilocybe cf. subviscida</name>
    <dbReference type="NCBI Taxonomy" id="2480587"/>
    <lineage>
        <taxon>Eukaryota</taxon>
        <taxon>Fungi</taxon>
        <taxon>Dikarya</taxon>
        <taxon>Basidiomycota</taxon>
        <taxon>Agaricomycotina</taxon>
        <taxon>Agaricomycetes</taxon>
        <taxon>Agaricomycetidae</taxon>
        <taxon>Agaricales</taxon>
        <taxon>Agaricineae</taxon>
        <taxon>Strophariaceae</taxon>
        <taxon>Psilocybe</taxon>
    </lineage>
</organism>
<dbReference type="AlphaFoldDB" id="A0A8H5EY97"/>
<evidence type="ECO:0000256" key="2">
    <source>
        <dbReference type="SAM" id="Phobius"/>
    </source>
</evidence>
<feature type="compositionally biased region" description="Low complexity" evidence="1">
    <location>
        <begin position="441"/>
        <end position="452"/>
    </location>
</feature>
<feature type="transmembrane region" description="Helical" evidence="2">
    <location>
        <begin position="307"/>
        <end position="332"/>
    </location>
</feature>
<keyword evidence="4" id="KW-1185">Reference proteome</keyword>
<keyword evidence="2" id="KW-0812">Transmembrane</keyword>
<proteinExistence type="predicted"/>
<dbReference type="EMBL" id="JAACJJ010000042">
    <property type="protein sequence ID" value="KAF5316677.1"/>
    <property type="molecule type" value="Genomic_DNA"/>
</dbReference>
<accession>A0A8H5EY97</accession>
<sequence>MVTSTRRVVVDDSDPRILYSSSPSWFTISDPMANVGNYGPTYNSTQHGTHSSASFEFNFSGTQIFVFGTTHIQKANNTTGYTPNWQCFIDHVSVGATDPFEFPENNWTLCSARGLADGKHTLRVEANSTNGAIFYFDYLRYAPSDSVPLENESIMVNNLDPAIQYGANWVPLGDIANMTVVQGSIVEFDFIGTTLSWYGFIPKELPVKSATATYTIDNGPPATFVLPGLSGNNPVTVYNQQFFQTPVLPYGHHNISVLFNGATQKTTPLTLDYLIVQNGTQSKPPSVLSTPTPTSSATGSTAFNGTAIGGIVGGIVGVILLIIIGIFGFFILKKRKVQRDRGFDPKTSIPIPFITRSNSATEASISSSRPFATVRYNNSPNEGTVALPTIFDQTHVKNTPTPGTSTPQPLTFENLRSLDPNARVIKTSPSPPPIPAVMKYSPQNSQPISPSPYRTTEANHQRRRSNAQPSQPAAGPSRSQPTPNAPLNLPPSPGEALYPGGYQSQTRYQTKALEAAAERKRNKPRDSYF</sequence>
<feature type="compositionally biased region" description="Basic and acidic residues" evidence="1">
    <location>
        <begin position="516"/>
        <end position="529"/>
    </location>
</feature>
<comment type="caution">
    <text evidence="3">The sequence shown here is derived from an EMBL/GenBank/DDBJ whole genome shotgun (WGS) entry which is preliminary data.</text>
</comment>
<feature type="region of interest" description="Disordered" evidence="1">
    <location>
        <begin position="422"/>
        <end position="529"/>
    </location>
</feature>
<keyword evidence="2" id="KW-0472">Membrane</keyword>
<keyword evidence="2" id="KW-1133">Transmembrane helix</keyword>
<protein>
    <recommendedName>
        <fullName evidence="5">Transmembrane protein</fullName>
    </recommendedName>
</protein>
<dbReference type="OrthoDB" id="3052647at2759"/>
<evidence type="ECO:0008006" key="5">
    <source>
        <dbReference type="Google" id="ProtNLM"/>
    </source>
</evidence>
<reference evidence="3 4" key="1">
    <citation type="journal article" date="2020" name="ISME J.">
        <title>Uncovering the hidden diversity of litter-decomposition mechanisms in mushroom-forming fungi.</title>
        <authorList>
            <person name="Floudas D."/>
            <person name="Bentzer J."/>
            <person name="Ahren D."/>
            <person name="Johansson T."/>
            <person name="Persson P."/>
            <person name="Tunlid A."/>
        </authorList>
    </citation>
    <scope>NUCLEOTIDE SEQUENCE [LARGE SCALE GENOMIC DNA]</scope>
    <source>
        <strain evidence="3 4">CBS 101986</strain>
    </source>
</reference>
<dbReference type="Gene3D" id="2.60.120.260">
    <property type="entry name" value="Galactose-binding domain-like"/>
    <property type="match status" value="2"/>
</dbReference>